<dbReference type="GO" id="GO:0000287">
    <property type="term" value="F:magnesium ion binding"/>
    <property type="evidence" value="ECO:0007669"/>
    <property type="project" value="InterPro"/>
</dbReference>
<dbReference type="EMBL" id="DXGE01000013">
    <property type="protein sequence ID" value="HIW85519.1"/>
    <property type="molecule type" value="Genomic_DNA"/>
</dbReference>
<comment type="cofactor">
    <cofactor evidence="2">
        <name>Mg(2+)</name>
        <dbReference type="ChEBI" id="CHEBI:18420"/>
    </cofactor>
</comment>
<feature type="domain" description="Alpha-D-phosphohexomutase alpha/beta/alpha" evidence="18">
    <location>
        <begin position="322"/>
        <end position="449"/>
    </location>
</feature>
<evidence type="ECO:0000256" key="3">
    <source>
        <dbReference type="ARBA" id="ARBA00005164"/>
    </source>
</evidence>
<evidence type="ECO:0000313" key="19">
    <source>
        <dbReference type="EMBL" id="HIW85519.1"/>
    </source>
</evidence>
<accession>A0A9D1RCV7</accession>
<evidence type="ECO:0000259" key="18">
    <source>
        <dbReference type="Pfam" id="PF02880"/>
    </source>
</evidence>
<evidence type="ECO:0000256" key="14">
    <source>
        <dbReference type="RuleBase" id="RU004326"/>
    </source>
</evidence>
<feature type="domain" description="Alpha-D-phosphohexomutase alpha/beta/alpha" evidence="17">
    <location>
        <begin position="207"/>
        <end position="313"/>
    </location>
</feature>
<dbReference type="Pfam" id="PF02880">
    <property type="entry name" value="PGM_PMM_III"/>
    <property type="match status" value="1"/>
</dbReference>
<comment type="caution">
    <text evidence="19">The sequence shown here is derived from an EMBL/GenBank/DDBJ whole genome shotgun (WGS) entry which is preliminary data.</text>
</comment>
<gene>
    <name evidence="19" type="ORF">IAA48_03395</name>
</gene>
<dbReference type="Gene3D" id="3.30.310.50">
    <property type="entry name" value="Alpha-D-phosphohexomutase, C-terminal domain"/>
    <property type="match status" value="1"/>
</dbReference>
<comment type="pathway">
    <text evidence="3">Glycolipid metabolism; diglucosyl-diacylglycerol biosynthesis.</text>
</comment>
<sequence>MEIKEIYSKWLANATADPDLIAELKSIDGKDDEISDRFYTELEFGTAGLRGVIGAGTNRMNYYTVCRATQGLADFLNAHYGAPACAIGYDSRIKSDYFSVEAAKTLAANGVKVYIFKELEPTPCLSYAIRHFKTQGGIILTASHNPAKYNGYKCYDHNGYQMTDEEAAETYEYIKKVDYFTGIKTMDFDEAVNAGLIEYMGQDVIESFLDEVQKQCVNPGICDKAGLKVIYTPLNGTGNKPVRKILARIGVKDIYVVPEQENPDGNFPTCPYPNPEIRQAFELALKAAETQGADILLATDPDCDRVGIAVNDGSGRFELMTGNEVGAMLLEYLLSQKKANGTLPKNAVAAKSFVSTDLAEEIAKKYNCTFKNVLTGFKYIGELITQLEADGRADDFIMGFEESYGYLAGTHARDKDAVVGSMLICEMAAYYKSQGKTLLEVMDGIYAEYGYYCNTVKSYEFDGAAGMKIMQGIMDNLRSEPPQSLAGEPIVYTADYQSSTAKDLETGAESKIDLPKSNVLAYKAKDGSGLIVRPSGTEPKIKAYITAIGDSKEAAGQKADKLIAEANAVMKAEA</sequence>
<evidence type="ECO:0000313" key="20">
    <source>
        <dbReference type="Proteomes" id="UP000824205"/>
    </source>
</evidence>
<keyword evidence="9 14" id="KW-0460">Magnesium</keyword>
<dbReference type="AlphaFoldDB" id="A0A9D1RCV7"/>
<dbReference type="PRINTS" id="PR00509">
    <property type="entry name" value="PGMPMM"/>
</dbReference>
<evidence type="ECO:0000256" key="6">
    <source>
        <dbReference type="ARBA" id="ARBA00012728"/>
    </source>
</evidence>
<evidence type="ECO:0000256" key="12">
    <source>
        <dbReference type="ARBA" id="ARBA00041398"/>
    </source>
</evidence>
<dbReference type="InterPro" id="IPR005841">
    <property type="entry name" value="Alpha-D-phosphohexomutase_SF"/>
</dbReference>
<organism evidence="19 20">
    <name type="scientific">Candidatus Eubacterium faecipullorum</name>
    <dbReference type="NCBI Taxonomy" id="2838571"/>
    <lineage>
        <taxon>Bacteria</taxon>
        <taxon>Bacillati</taxon>
        <taxon>Bacillota</taxon>
        <taxon>Clostridia</taxon>
        <taxon>Eubacteriales</taxon>
        <taxon>Eubacteriaceae</taxon>
        <taxon>Eubacterium</taxon>
    </lineage>
</organism>
<dbReference type="Pfam" id="PF00408">
    <property type="entry name" value="PGM_PMM_IV"/>
    <property type="match status" value="1"/>
</dbReference>
<dbReference type="GO" id="GO:0008973">
    <property type="term" value="F:phosphopentomutase activity"/>
    <property type="evidence" value="ECO:0007669"/>
    <property type="project" value="TreeGrafter"/>
</dbReference>
<evidence type="ECO:0000256" key="4">
    <source>
        <dbReference type="ARBA" id="ARBA00005189"/>
    </source>
</evidence>
<dbReference type="GO" id="GO:0006166">
    <property type="term" value="P:purine ribonucleoside salvage"/>
    <property type="evidence" value="ECO:0007669"/>
    <property type="project" value="TreeGrafter"/>
</dbReference>
<dbReference type="Gene3D" id="3.40.120.10">
    <property type="entry name" value="Alpha-D-Glucose-1,6-Bisphosphate, subunit A, domain 3"/>
    <property type="match status" value="3"/>
</dbReference>
<dbReference type="Proteomes" id="UP000824205">
    <property type="component" value="Unassembled WGS sequence"/>
</dbReference>
<keyword evidence="10" id="KW-0413">Isomerase</keyword>
<reference evidence="19" key="2">
    <citation type="submission" date="2021-04" db="EMBL/GenBank/DDBJ databases">
        <authorList>
            <person name="Gilroy R."/>
        </authorList>
    </citation>
    <scope>NUCLEOTIDE SEQUENCE</scope>
    <source>
        <strain evidence="19">421</strain>
    </source>
</reference>
<dbReference type="CDD" id="cd05799">
    <property type="entry name" value="PGM2"/>
    <property type="match status" value="1"/>
</dbReference>
<keyword evidence="8 14" id="KW-0479">Metal-binding</keyword>
<dbReference type="InterPro" id="IPR005845">
    <property type="entry name" value="A-D-PHexomutase_a/b/a-II"/>
</dbReference>
<dbReference type="SUPFAM" id="SSF55957">
    <property type="entry name" value="Phosphoglucomutase, C-terminal domain"/>
    <property type="match status" value="1"/>
</dbReference>
<dbReference type="PANTHER" id="PTHR45745">
    <property type="entry name" value="PHOSPHOMANNOMUTASE 45A"/>
    <property type="match status" value="1"/>
</dbReference>
<evidence type="ECO:0000256" key="2">
    <source>
        <dbReference type="ARBA" id="ARBA00001946"/>
    </source>
</evidence>
<dbReference type="GO" id="GO:0005975">
    <property type="term" value="P:carbohydrate metabolic process"/>
    <property type="evidence" value="ECO:0007669"/>
    <property type="project" value="InterPro"/>
</dbReference>
<dbReference type="SUPFAM" id="SSF53738">
    <property type="entry name" value="Phosphoglucomutase, first 3 domains"/>
    <property type="match status" value="3"/>
</dbReference>
<dbReference type="Pfam" id="PF02879">
    <property type="entry name" value="PGM_PMM_II"/>
    <property type="match status" value="1"/>
</dbReference>
<dbReference type="GO" id="GO:0004614">
    <property type="term" value="F:phosphoglucomutase activity"/>
    <property type="evidence" value="ECO:0007669"/>
    <property type="project" value="UniProtKB-EC"/>
</dbReference>
<dbReference type="InterPro" id="IPR016055">
    <property type="entry name" value="A-D-PHexomutase_a/b/a-I/II/III"/>
</dbReference>
<keyword evidence="7" id="KW-0597">Phosphoprotein</keyword>
<dbReference type="InterPro" id="IPR036900">
    <property type="entry name" value="A-D-PHexomutase_C_sf"/>
</dbReference>
<dbReference type="PANTHER" id="PTHR45745:SF1">
    <property type="entry name" value="PHOSPHOGLUCOMUTASE 2B-RELATED"/>
    <property type="match status" value="1"/>
</dbReference>
<comment type="catalytic activity">
    <reaction evidence="1">
        <text>alpha-D-glucose 1-phosphate = alpha-D-glucose 6-phosphate</text>
        <dbReference type="Rhea" id="RHEA:23536"/>
        <dbReference type="ChEBI" id="CHEBI:58225"/>
        <dbReference type="ChEBI" id="CHEBI:58601"/>
        <dbReference type="EC" id="5.4.2.2"/>
    </reaction>
</comment>
<evidence type="ECO:0000256" key="11">
    <source>
        <dbReference type="ARBA" id="ARBA00039995"/>
    </source>
</evidence>
<dbReference type="InterPro" id="IPR016066">
    <property type="entry name" value="A-D-PHexomutase_CS"/>
</dbReference>
<feature type="domain" description="Alpha-D-phosphohexomutase C-terminal" evidence="15">
    <location>
        <begin position="516"/>
        <end position="559"/>
    </location>
</feature>
<feature type="domain" description="Alpha-D-phosphohexomutase alpha/beta/alpha" evidence="16">
    <location>
        <begin position="43"/>
        <end position="178"/>
    </location>
</feature>
<evidence type="ECO:0000256" key="5">
    <source>
        <dbReference type="ARBA" id="ARBA00010231"/>
    </source>
</evidence>
<evidence type="ECO:0000256" key="8">
    <source>
        <dbReference type="ARBA" id="ARBA00022723"/>
    </source>
</evidence>
<evidence type="ECO:0000256" key="1">
    <source>
        <dbReference type="ARBA" id="ARBA00000443"/>
    </source>
</evidence>
<dbReference type="Pfam" id="PF02878">
    <property type="entry name" value="PGM_PMM_I"/>
    <property type="match status" value="1"/>
</dbReference>
<evidence type="ECO:0000256" key="13">
    <source>
        <dbReference type="ARBA" id="ARBA00041467"/>
    </source>
</evidence>
<evidence type="ECO:0000259" key="16">
    <source>
        <dbReference type="Pfam" id="PF02878"/>
    </source>
</evidence>
<proteinExistence type="inferred from homology"/>
<reference evidence="19" key="1">
    <citation type="journal article" date="2021" name="PeerJ">
        <title>Extensive microbial diversity within the chicken gut microbiome revealed by metagenomics and culture.</title>
        <authorList>
            <person name="Gilroy R."/>
            <person name="Ravi A."/>
            <person name="Getino M."/>
            <person name="Pursley I."/>
            <person name="Horton D.L."/>
            <person name="Alikhan N.F."/>
            <person name="Baker D."/>
            <person name="Gharbi K."/>
            <person name="Hall N."/>
            <person name="Watson M."/>
            <person name="Adriaenssens E.M."/>
            <person name="Foster-Nyarko E."/>
            <person name="Jarju S."/>
            <person name="Secka A."/>
            <person name="Antonio M."/>
            <person name="Oren A."/>
            <person name="Chaudhuri R.R."/>
            <person name="La Ragione R."/>
            <person name="Hildebrand F."/>
            <person name="Pallen M.J."/>
        </authorList>
    </citation>
    <scope>NUCLEOTIDE SEQUENCE</scope>
    <source>
        <strain evidence="19">421</strain>
    </source>
</reference>
<protein>
    <recommendedName>
        <fullName evidence="11">Phosphoglucomutase</fullName>
        <ecNumber evidence="6">5.4.2.2</ecNumber>
    </recommendedName>
    <alternativeName>
        <fullName evidence="13">Alpha-phosphoglucomutase</fullName>
    </alternativeName>
    <alternativeName>
        <fullName evidence="12">Glucose phosphomutase</fullName>
    </alternativeName>
</protein>
<evidence type="ECO:0000256" key="10">
    <source>
        <dbReference type="ARBA" id="ARBA00023235"/>
    </source>
</evidence>
<evidence type="ECO:0000259" key="15">
    <source>
        <dbReference type="Pfam" id="PF00408"/>
    </source>
</evidence>
<comment type="similarity">
    <text evidence="5 14">Belongs to the phosphohexose mutase family.</text>
</comment>
<name>A0A9D1RCV7_9FIRM</name>
<dbReference type="InterPro" id="IPR005843">
    <property type="entry name" value="A-D-PHexomutase_C"/>
</dbReference>
<dbReference type="PROSITE" id="PS00710">
    <property type="entry name" value="PGM_PMM"/>
    <property type="match status" value="1"/>
</dbReference>
<dbReference type="EC" id="5.4.2.2" evidence="6"/>
<dbReference type="InterPro" id="IPR005844">
    <property type="entry name" value="A-D-PHexomutase_a/b/a-I"/>
</dbReference>
<comment type="pathway">
    <text evidence="4">Lipid metabolism.</text>
</comment>
<evidence type="ECO:0000256" key="9">
    <source>
        <dbReference type="ARBA" id="ARBA00022842"/>
    </source>
</evidence>
<evidence type="ECO:0000256" key="7">
    <source>
        <dbReference type="ARBA" id="ARBA00022553"/>
    </source>
</evidence>
<dbReference type="InterPro" id="IPR005846">
    <property type="entry name" value="A-D-PHexomutase_a/b/a-III"/>
</dbReference>
<evidence type="ECO:0000259" key="17">
    <source>
        <dbReference type="Pfam" id="PF02879"/>
    </source>
</evidence>